<evidence type="ECO:0000256" key="7">
    <source>
        <dbReference type="ARBA" id="ARBA00047899"/>
    </source>
</evidence>
<proteinExistence type="predicted"/>
<dbReference type="AlphaFoldDB" id="A0A7W3TGL7"/>
<keyword evidence="4" id="KW-0547">Nucleotide-binding</keyword>
<sequence length="668" mass="71097">TEYEVVGCLAHGGQGWIYLAVDHPVSRRWVVLKGLRDTEDEDALTSAIAERRFLAEIEHPGIVRIHNFVEHPDPRTGDPDGYIVMEYAGGRSLREIADARRGAGKPRPLPLEQVCAFGIEALDALGHLHGRGLLYCDFKPANVIRTGDRLKLIDLGAVRRIDDTTGTLYGTPGYQAPEVPERGVSVASDLHTVAVTLAELGLGIPVRAGLPEDDPLFAPGTEVPRTHASFHRLVTRGTDPDPALRFGSAAGMAEQLTGVLREVVALTTGVPRPAVSTLFGPEVQVVDTTVVPPPGGSGAEAVSALGARRESPRRRLRLPGRRPPHGAPSPLTGTEPDGRMGRAPETVTPDLRESALALPVPRLDPEDACAGFLTGLPAAGASDTLTALRAAPTDSIELRLRRVRALLELPLERPGDPDLRAGSDARAAELLAAAEDHAPGDHRVVWYRGVAALCAHDPATAARCFGAVRDAFPGEPAPGLALGVCAEALGCAGDAEEWYSVVWATDPGHHGAGFGLARVRLAAGDRGGAVEVLESVPETSVHRNAARVAAVRARLRDRDPREPLLPEVLTCGSRVTELRRNGVEPALVERLSCEVLGVALDWWLAGRAGAPEPASEGAHTVLGHSLDETGLRSGLERSYRVLARLAAGPHERIELVETANRLRPRTWV</sequence>
<evidence type="ECO:0000313" key="11">
    <source>
        <dbReference type="EMBL" id="MBB0246392.1"/>
    </source>
</evidence>
<evidence type="ECO:0000259" key="10">
    <source>
        <dbReference type="PROSITE" id="PS50011"/>
    </source>
</evidence>
<dbReference type="SUPFAM" id="SSF56112">
    <property type="entry name" value="Protein kinase-like (PK-like)"/>
    <property type="match status" value="1"/>
</dbReference>
<organism evidence="11 12">
    <name type="scientific">Streptomyces alkaliphilus</name>
    <dbReference type="NCBI Taxonomy" id="1472722"/>
    <lineage>
        <taxon>Bacteria</taxon>
        <taxon>Bacillati</taxon>
        <taxon>Actinomycetota</taxon>
        <taxon>Actinomycetes</taxon>
        <taxon>Kitasatosporales</taxon>
        <taxon>Streptomycetaceae</taxon>
        <taxon>Streptomyces</taxon>
    </lineage>
</organism>
<dbReference type="SUPFAM" id="SSF48452">
    <property type="entry name" value="TPR-like"/>
    <property type="match status" value="1"/>
</dbReference>
<dbReference type="GO" id="GO:0004674">
    <property type="term" value="F:protein serine/threonine kinase activity"/>
    <property type="evidence" value="ECO:0007669"/>
    <property type="project" value="UniProtKB-KW"/>
</dbReference>
<comment type="catalytic activity">
    <reaction evidence="8">
        <text>L-seryl-[protein] + ATP = O-phospho-L-seryl-[protein] + ADP + H(+)</text>
        <dbReference type="Rhea" id="RHEA:17989"/>
        <dbReference type="Rhea" id="RHEA-COMP:9863"/>
        <dbReference type="Rhea" id="RHEA-COMP:11604"/>
        <dbReference type="ChEBI" id="CHEBI:15378"/>
        <dbReference type="ChEBI" id="CHEBI:29999"/>
        <dbReference type="ChEBI" id="CHEBI:30616"/>
        <dbReference type="ChEBI" id="CHEBI:83421"/>
        <dbReference type="ChEBI" id="CHEBI:456216"/>
        <dbReference type="EC" id="2.7.11.1"/>
    </reaction>
</comment>
<dbReference type="PANTHER" id="PTHR24363:SF0">
    <property type="entry name" value="SERINE_THREONINE KINASE LIKE DOMAIN CONTAINING 1"/>
    <property type="match status" value="1"/>
</dbReference>
<dbReference type="PROSITE" id="PS50011">
    <property type="entry name" value="PROTEIN_KINASE_DOM"/>
    <property type="match status" value="1"/>
</dbReference>
<keyword evidence="5 11" id="KW-0418">Kinase</keyword>
<keyword evidence="3" id="KW-0808">Transferase</keyword>
<dbReference type="SMART" id="SM00220">
    <property type="entry name" value="S_TKc"/>
    <property type="match status" value="1"/>
</dbReference>
<evidence type="ECO:0000313" key="12">
    <source>
        <dbReference type="Proteomes" id="UP000538929"/>
    </source>
</evidence>
<dbReference type="EMBL" id="VKHT01000871">
    <property type="protein sequence ID" value="MBB0246392.1"/>
    <property type="molecule type" value="Genomic_DNA"/>
</dbReference>
<feature type="region of interest" description="Disordered" evidence="9">
    <location>
        <begin position="289"/>
        <end position="345"/>
    </location>
</feature>
<evidence type="ECO:0000256" key="1">
    <source>
        <dbReference type="ARBA" id="ARBA00012513"/>
    </source>
</evidence>
<dbReference type="InterPro" id="IPR011009">
    <property type="entry name" value="Kinase-like_dom_sf"/>
</dbReference>
<evidence type="ECO:0000256" key="8">
    <source>
        <dbReference type="ARBA" id="ARBA00048679"/>
    </source>
</evidence>
<protein>
    <recommendedName>
        <fullName evidence="1">non-specific serine/threonine protein kinase</fullName>
        <ecNumber evidence="1">2.7.11.1</ecNumber>
    </recommendedName>
</protein>
<dbReference type="Gene3D" id="1.25.40.10">
    <property type="entry name" value="Tetratricopeptide repeat domain"/>
    <property type="match status" value="1"/>
</dbReference>
<dbReference type="Gene3D" id="3.30.200.20">
    <property type="entry name" value="Phosphorylase Kinase, domain 1"/>
    <property type="match status" value="1"/>
</dbReference>
<dbReference type="CDD" id="cd14014">
    <property type="entry name" value="STKc_PknB_like"/>
    <property type="match status" value="1"/>
</dbReference>
<feature type="domain" description="Protein kinase" evidence="10">
    <location>
        <begin position="3"/>
        <end position="257"/>
    </location>
</feature>
<reference evidence="12" key="1">
    <citation type="submission" date="2019-10" db="EMBL/GenBank/DDBJ databases">
        <title>Streptomyces sp. nov., a novel actinobacterium isolated from alkaline environment.</title>
        <authorList>
            <person name="Golinska P."/>
        </authorList>
    </citation>
    <scope>NUCLEOTIDE SEQUENCE [LARGE SCALE GENOMIC DNA]</scope>
    <source>
        <strain evidence="12">DSM 42118</strain>
    </source>
</reference>
<accession>A0A7W3TGL7</accession>
<dbReference type="Pfam" id="PF16918">
    <property type="entry name" value="PknG_TPR"/>
    <property type="match status" value="1"/>
</dbReference>
<evidence type="ECO:0000256" key="3">
    <source>
        <dbReference type="ARBA" id="ARBA00022679"/>
    </source>
</evidence>
<dbReference type="Gene3D" id="1.10.510.10">
    <property type="entry name" value="Transferase(Phosphotransferase) domain 1"/>
    <property type="match status" value="1"/>
</dbReference>
<dbReference type="RefSeq" id="WP_182607732.1">
    <property type="nucleotide sequence ID" value="NZ_VKHT01000871.1"/>
</dbReference>
<feature type="compositionally biased region" description="Basic residues" evidence="9">
    <location>
        <begin position="311"/>
        <end position="324"/>
    </location>
</feature>
<keyword evidence="6" id="KW-0067">ATP-binding</keyword>
<evidence type="ECO:0000256" key="9">
    <source>
        <dbReference type="SAM" id="MobiDB-lite"/>
    </source>
</evidence>
<keyword evidence="12" id="KW-1185">Reference proteome</keyword>
<evidence type="ECO:0000256" key="5">
    <source>
        <dbReference type="ARBA" id="ARBA00022777"/>
    </source>
</evidence>
<dbReference type="PANTHER" id="PTHR24363">
    <property type="entry name" value="SERINE/THREONINE PROTEIN KINASE"/>
    <property type="match status" value="1"/>
</dbReference>
<dbReference type="InterPro" id="IPR011990">
    <property type="entry name" value="TPR-like_helical_dom_sf"/>
</dbReference>
<gene>
    <name evidence="11" type="ORF">FNQ90_20320</name>
</gene>
<comment type="catalytic activity">
    <reaction evidence="7">
        <text>L-threonyl-[protein] + ATP = O-phospho-L-threonyl-[protein] + ADP + H(+)</text>
        <dbReference type="Rhea" id="RHEA:46608"/>
        <dbReference type="Rhea" id="RHEA-COMP:11060"/>
        <dbReference type="Rhea" id="RHEA-COMP:11605"/>
        <dbReference type="ChEBI" id="CHEBI:15378"/>
        <dbReference type="ChEBI" id="CHEBI:30013"/>
        <dbReference type="ChEBI" id="CHEBI:30616"/>
        <dbReference type="ChEBI" id="CHEBI:61977"/>
        <dbReference type="ChEBI" id="CHEBI:456216"/>
        <dbReference type="EC" id="2.7.11.1"/>
    </reaction>
</comment>
<dbReference type="GO" id="GO:0005524">
    <property type="term" value="F:ATP binding"/>
    <property type="evidence" value="ECO:0007669"/>
    <property type="project" value="UniProtKB-KW"/>
</dbReference>
<comment type="caution">
    <text evidence="11">The sequence shown here is derived from an EMBL/GenBank/DDBJ whole genome shotgun (WGS) entry which is preliminary data.</text>
</comment>
<keyword evidence="2" id="KW-0723">Serine/threonine-protein kinase</keyword>
<evidence type="ECO:0000256" key="4">
    <source>
        <dbReference type="ARBA" id="ARBA00022741"/>
    </source>
</evidence>
<dbReference type="FunFam" id="1.10.510.10:FF:000306">
    <property type="entry name" value="Serine/threonine protein kinase"/>
    <property type="match status" value="1"/>
</dbReference>
<dbReference type="EC" id="2.7.11.1" evidence="1"/>
<dbReference type="InterPro" id="IPR000719">
    <property type="entry name" value="Prot_kinase_dom"/>
</dbReference>
<name>A0A7W3TGL7_9ACTN</name>
<evidence type="ECO:0000256" key="2">
    <source>
        <dbReference type="ARBA" id="ARBA00022527"/>
    </source>
</evidence>
<dbReference type="Pfam" id="PF00069">
    <property type="entry name" value="Pkinase"/>
    <property type="match status" value="1"/>
</dbReference>
<dbReference type="Proteomes" id="UP000538929">
    <property type="component" value="Unassembled WGS sequence"/>
</dbReference>
<evidence type="ECO:0000256" key="6">
    <source>
        <dbReference type="ARBA" id="ARBA00022840"/>
    </source>
</evidence>
<dbReference type="InterPro" id="IPR031636">
    <property type="entry name" value="PknG_TPR"/>
</dbReference>
<feature type="non-terminal residue" evidence="11">
    <location>
        <position position="1"/>
    </location>
</feature>